<dbReference type="RefSeq" id="XP_024879947.1">
    <property type="nucleotide sequence ID" value="XM_025024179.1"/>
</dbReference>
<evidence type="ECO:0000259" key="2">
    <source>
        <dbReference type="PROSITE" id="PS50157"/>
    </source>
</evidence>
<dbReference type="AlphaFoldDB" id="A0A6J1QC89"/>
<keyword evidence="3" id="KW-1185">Reference proteome</keyword>
<dbReference type="PROSITE" id="PS00028">
    <property type="entry name" value="ZINC_FINGER_C2H2_1"/>
    <property type="match status" value="1"/>
</dbReference>
<dbReference type="InterPro" id="IPR013087">
    <property type="entry name" value="Znf_C2H2_type"/>
</dbReference>
<gene>
    <name evidence="4" type="primary">LOC112459836</name>
</gene>
<reference evidence="4" key="1">
    <citation type="submission" date="2025-08" db="UniProtKB">
        <authorList>
            <consortium name="RefSeq"/>
        </authorList>
    </citation>
    <scope>IDENTIFICATION</scope>
    <source>
        <tissue evidence="4">Whole body</tissue>
    </source>
</reference>
<evidence type="ECO:0000313" key="4">
    <source>
        <dbReference type="RefSeq" id="XP_024879947.1"/>
    </source>
</evidence>
<feature type="non-terminal residue" evidence="4">
    <location>
        <position position="523"/>
    </location>
</feature>
<dbReference type="SMART" id="SM00355">
    <property type="entry name" value="ZnF_C2H2"/>
    <property type="match status" value="2"/>
</dbReference>
<evidence type="ECO:0000313" key="3">
    <source>
        <dbReference type="Proteomes" id="UP000504618"/>
    </source>
</evidence>
<dbReference type="Proteomes" id="UP000504618">
    <property type="component" value="Unplaced"/>
</dbReference>
<dbReference type="GO" id="GO:0008270">
    <property type="term" value="F:zinc ion binding"/>
    <property type="evidence" value="ECO:0007669"/>
    <property type="project" value="UniProtKB-KW"/>
</dbReference>
<accession>A0A6J1QC89</accession>
<dbReference type="PROSITE" id="PS50157">
    <property type="entry name" value="ZINC_FINGER_C2H2_2"/>
    <property type="match status" value="1"/>
</dbReference>
<sequence length="523" mass="61367">MFRCYICSTFLCFDNKSLLNHYKEFHPLLKIYRCNDNNCSRSFAIFDSFKKHRYNKHLSETNITYNNQTIKQYDQNVDFIDAIDKFLPVGTNPNIQHYEDKKCKNVEYIVDPIQINADSDIKIDLEDDLFFDISQNDSHNTSEATNVKEKHKEMINFTSKLYAYLDVPRVRVNDIVRSTGNLIDNYLLLLEKHLLNRLETFNLSIDSISAIKEVFADFSDPFTDCKSEWRFFKLLKCYDTFILPEQYLIGEREEFREKNGVNIIESIPVYAQFIPLRKVFQKIFEIPNLFDETLRYYQSLRSNNNIIENFVQGSLWEEISSHFIGKLVYPIFLFFDDYENNNVLGSHKGLSKCGAVYVTIPCLPPYMQSKLDNIFLFLLFNSLDRQMFGNRSVFQKAIDELHYLQTEGITIKHKDGNKQVYFVLSLVVGDNLGVHSIFGFVESFNATFFCRFCLINRKNICDFLDERMCILRNVDNYTSFLALKDVSKSGIVSQCVFNDLNYFHVTKNLCVDVMHDILEGVCR</sequence>
<evidence type="ECO:0000256" key="1">
    <source>
        <dbReference type="PROSITE-ProRule" id="PRU00042"/>
    </source>
</evidence>
<proteinExistence type="predicted"/>
<name>A0A6J1QC89_9HYME</name>
<feature type="domain" description="C2H2-type" evidence="2">
    <location>
        <begin position="32"/>
        <end position="62"/>
    </location>
</feature>
<keyword evidence="1" id="KW-0863">Zinc-finger</keyword>
<organism evidence="3 4">
    <name type="scientific">Temnothorax curvispinosus</name>
    <dbReference type="NCBI Taxonomy" id="300111"/>
    <lineage>
        <taxon>Eukaryota</taxon>
        <taxon>Metazoa</taxon>
        <taxon>Ecdysozoa</taxon>
        <taxon>Arthropoda</taxon>
        <taxon>Hexapoda</taxon>
        <taxon>Insecta</taxon>
        <taxon>Pterygota</taxon>
        <taxon>Neoptera</taxon>
        <taxon>Endopterygota</taxon>
        <taxon>Hymenoptera</taxon>
        <taxon>Apocrita</taxon>
        <taxon>Aculeata</taxon>
        <taxon>Formicoidea</taxon>
        <taxon>Formicidae</taxon>
        <taxon>Myrmicinae</taxon>
        <taxon>Temnothorax</taxon>
    </lineage>
</organism>
<keyword evidence="1" id="KW-0862">Zinc</keyword>
<dbReference type="GeneID" id="112459836"/>
<protein>
    <submittedName>
        <fullName evidence="4">Uncharacterized protein LOC112459836</fullName>
    </submittedName>
</protein>
<keyword evidence="1" id="KW-0479">Metal-binding</keyword>
<dbReference type="OrthoDB" id="7692677at2759"/>